<dbReference type="InterPro" id="IPR000821">
    <property type="entry name" value="Ala_racemase"/>
</dbReference>
<reference evidence="8 9" key="1">
    <citation type="submission" date="2017-09" db="EMBL/GenBank/DDBJ databases">
        <title>Depth-based differentiation of microbial function through sediment-hosted aquifers and enrichment of novel symbionts in the deep terrestrial subsurface.</title>
        <authorList>
            <person name="Probst A.J."/>
            <person name="Ladd B."/>
            <person name="Jarett J.K."/>
            <person name="Geller-Mcgrath D.E."/>
            <person name="Sieber C.M."/>
            <person name="Emerson J.B."/>
            <person name="Anantharaman K."/>
            <person name="Thomas B.C."/>
            <person name="Malmstrom R."/>
            <person name="Stieglmeier M."/>
            <person name="Klingl A."/>
            <person name="Woyke T."/>
            <person name="Ryan C.M."/>
            <person name="Banfield J.F."/>
        </authorList>
    </citation>
    <scope>NUCLEOTIDE SEQUENCE [LARGE SCALE GENOMIC DNA]</scope>
    <source>
        <strain evidence="8">CG23_combo_of_CG06-09_8_20_14_all_40_13</strain>
    </source>
</reference>
<dbReference type="Gene3D" id="3.20.20.10">
    <property type="entry name" value="Alanine racemase"/>
    <property type="match status" value="1"/>
</dbReference>
<feature type="binding site" evidence="4 6">
    <location>
        <position position="132"/>
    </location>
    <ligand>
        <name>substrate</name>
    </ligand>
</feature>
<dbReference type="Pfam" id="PF00842">
    <property type="entry name" value="Ala_racemase_C"/>
    <property type="match status" value="1"/>
</dbReference>
<comment type="function">
    <text evidence="4">Catalyzes the interconversion of L-alanine and D-alanine. May also act on other amino acids.</text>
</comment>
<dbReference type="GO" id="GO:0009252">
    <property type="term" value="P:peptidoglycan biosynthetic process"/>
    <property type="evidence" value="ECO:0007669"/>
    <property type="project" value="TreeGrafter"/>
</dbReference>
<dbReference type="AlphaFoldDB" id="A0A2G9YRQ6"/>
<dbReference type="PROSITE" id="PS00395">
    <property type="entry name" value="ALANINE_RACEMASE"/>
    <property type="match status" value="1"/>
</dbReference>
<comment type="pathway">
    <text evidence="4">Amino-acid biosynthesis; D-alanine biosynthesis; D-alanine from L-alanine: step 1/1.</text>
</comment>
<dbReference type="SUPFAM" id="SSF51419">
    <property type="entry name" value="PLP-binding barrel"/>
    <property type="match status" value="1"/>
</dbReference>
<evidence type="ECO:0000256" key="3">
    <source>
        <dbReference type="ARBA" id="ARBA00023235"/>
    </source>
</evidence>
<dbReference type="Pfam" id="PF01168">
    <property type="entry name" value="Ala_racemase_N"/>
    <property type="match status" value="1"/>
</dbReference>
<sequence length="362" mass="39944">MLNWVEINLKAIEHNIAKLKQKIGSAVKFGAVVKANAYGHGLVKVGQTAWNCGADYLMVASLDEALTLRGNRIQCPILVMGYVDIDKLKLAADYDVTLSLYNVSYARGASRYLARQNRSVKCHVKVDTGMNRMGEMEKEAVLLLRQAVTLSALKIEGIYSHLADASNSVYSQKQLVNFQNLLFQLQKEGIERPTLVHFANSAATLKLPTTYFDMVRCGIAIYGLAPDWQGQKAALSFKTKIMQVKQLSKDALVGYGSTYKTKKPTKIAILGVGYADGFARDLSNLGEVLIEGKRCQVIGRVCMNQTIVLVPDDIFPQSGDEAVLIGRQGKDELTVFEIAEKLDTIPHEIVARIPSSVPRVYK</sequence>
<feature type="modified residue" description="N6-(pyridoxal phosphate)lysine" evidence="4 5">
    <location>
        <position position="34"/>
    </location>
</feature>
<dbReference type="GO" id="GO:0030632">
    <property type="term" value="P:D-alanine biosynthetic process"/>
    <property type="evidence" value="ECO:0007669"/>
    <property type="project" value="UniProtKB-UniRule"/>
</dbReference>
<comment type="cofactor">
    <cofactor evidence="1 4 5">
        <name>pyridoxal 5'-phosphate</name>
        <dbReference type="ChEBI" id="CHEBI:597326"/>
    </cofactor>
</comment>
<dbReference type="PANTHER" id="PTHR30511:SF0">
    <property type="entry name" value="ALANINE RACEMASE, CATABOLIC-RELATED"/>
    <property type="match status" value="1"/>
</dbReference>
<dbReference type="InterPro" id="IPR001608">
    <property type="entry name" value="Ala_racemase_N"/>
</dbReference>
<feature type="binding site" evidence="4 6">
    <location>
        <position position="303"/>
    </location>
    <ligand>
        <name>substrate</name>
    </ligand>
</feature>
<dbReference type="SUPFAM" id="SSF50621">
    <property type="entry name" value="Alanine racemase C-terminal domain-like"/>
    <property type="match status" value="1"/>
</dbReference>
<name>A0A2G9YRQ6_9BACT</name>
<feature type="domain" description="Alanine racemase C-terminal" evidence="7">
    <location>
        <begin position="234"/>
        <end position="362"/>
    </location>
</feature>
<evidence type="ECO:0000313" key="8">
    <source>
        <dbReference type="EMBL" id="PIP21872.1"/>
    </source>
</evidence>
<proteinExistence type="inferred from homology"/>
<dbReference type="InterPro" id="IPR029066">
    <property type="entry name" value="PLP-binding_barrel"/>
</dbReference>
<evidence type="ECO:0000256" key="1">
    <source>
        <dbReference type="ARBA" id="ARBA00001933"/>
    </source>
</evidence>
<comment type="similarity">
    <text evidence="4">Belongs to the alanine racemase family.</text>
</comment>
<keyword evidence="2 4" id="KW-0663">Pyridoxal phosphate</keyword>
<organism evidence="8 9">
    <name type="scientific">Candidatus Nealsonbacteria bacterium CG23_combo_of_CG06-09_8_20_14_all_40_13</name>
    <dbReference type="NCBI Taxonomy" id="1974724"/>
    <lineage>
        <taxon>Bacteria</taxon>
        <taxon>Candidatus Nealsoniibacteriota</taxon>
    </lineage>
</organism>
<dbReference type="GO" id="GO:0005829">
    <property type="term" value="C:cytosol"/>
    <property type="evidence" value="ECO:0007669"/>
    <property type="project" value="TreeGrafter"/>
</dbReference>
<accession>A0A2G9YRQ6</accession>
<dbReference type="HAMAP" id="MF_01201">
    <property type="entry name" value="Ala_racemase"/>
    <property type="match status" value="1"/>
</dbReference>
<dbReference type="EC" id="5.1.1.1" evidence="4"/>
<evidence type="ECO:0000256" key="2">
    <source>
        <dbReference type="ARBA" id="ARBA00022898"/>
    </source>
</evidence>
<comment type="caution">
    <text evidence="8">The sequence shown here is derived from an EMBL/GenBank/DDBJ whole genome shotgun (WGS) entry which is preliminary data.</text>
</comment>
<evidence type="ECO:0000256" key="6">
    <source>
        <dbReference type="PIRSR" id="PIRSR600821-52"/>
    </source>
</evidence>
<dbReference type="Proteomes" id="UP000231567">
    <property type="component" value="Unassembled WGS sequence"/>
</dbReference>
<dbReference type="GO" id="GO:0030170">
    <property type="term" value="F:pyridoxal phosphate binding"/>
    <property type="evidence" value="ECO:0007669"/>
    <property type="project" value="UniProtKB-UniRule"/>
</dbReference>
<dbReference type="UniPathway" id="UPA00042">
    <property type="reaction ID" value="UER00497"/>
</dbReference>
<gene>
    <name evidence="8" type="primary">alr</name>
    <name evidence="8" type="ORF">COX39_00405</name>
</gene>
<comment type="catalytic activity">
    <reaction evidence="4">
        <text>L-alanine = D-alanine</text>
        <dbReference type="Rhea" id="RHEA:20249"/>
        <dbReference type="ChEBI" id="CHEBI:57416"/>
        <dbReference type="ChEBI" id="CHEBI:57972"/>
        <dbReference type="EC" id="5.1.1.1"/>
    </reaction>
</comment>
<evidence type="ECO:0000259" key="7">
    <source>
        <dbReference type="SMART" id="SM01005"/>
    </source>
</evidence>
<dbReference type="Gene3D" id="2.40.37.10">
    <property type="entry name" value="Lyase, Ornithine Decarboxylase, Chain A, domain 1"/>
    <property type="match status" value="1"/>
</dbReference>
<dbReference type="InterPro" id="IPR020622">
    <property type="entry name" value="Ala_racemase_pyridoxalP-BS"/>
</dbReference>
<protein>
    <recommendedName>
        <fullName evidence="4">Alanine racemase</fullName>
        <ecNumber evidence="4">5.1.1.1</ecNumber>
    </recommendedName>
</protein>
<feature type="active site" description="Proton acceptor; specific for L-alanine" evidence="4">
    <location>
        <position position="255"/>
    </location>
</feature>
<dbReference type="FunFam" id="3.20.20.10:FF:000002">
    <property type="entry name" value="Alanine racemase"/>
    <property type="match status" value="1"/>
</dbReference>
<feature type="active site" description="Proton acceptor; specific for D-alanine" evidence="4">
    <location>
        <position position="34"/>
    </location>
</feature>
<evidence type="ECO:0000256" key="5">
    <source>
        <dbReference type="PIRSR" id="PIRSR600821-50"/>
    </source>
</evidence>
<dbReference type="InterPro" id="IPR011079">
    <property type="entry name" value="Ala_racemase_C"/>
</dbReference>
<keyword evidence="3 4" id="KW-0413">Isomerase</keyword>
<evidence type="ECO:0000313" key="9">
    <source>
        <dbReference type="Proteomes" id="UP000231567"/>
    </source>
</evidence>
<dbReference type="PRINTS" id="PR00992">
    <property type="entry name" value="ALARACEMASE"/>
</dbReference>
<dbReference type="PANTHER" id="PTHR30511">
    <property type="entry name" value="ALANINE RACEMASE"/>
    <property type="match status" value="1"/>
</dbReference>
<dbReference type="InterPro" id="IPR009006">
    <property type="entry name" value="Ala_racemase/Decarboxylase_C"/>
</dbReference>
<dbReference type="CDD" id="cd00430">
    <property type="entry name" value="PLPDE_III_AR"/>
    <property type="match status" value="1"/>
</dbReference>
<dbReference type="GO" id="GO:0008784">
    <property type="term" value="F:alanine racemase activity"/>
    <property type="evidence" value="ECO:0007669"/>
    <property type="project" value="UniProtKB-UniRule"/>
</dbReference>
<dbReference type="EMBL" id="PCRM01000010">
    <property type="protein sequence ID" value="PIP21872.1"/>
    <property type="molecule type" value="Genomic_DNA"/>
</dbReference>
<dbReference type="NCBIfam" id="TIGR00492">
    <property type="entry name" value="alr"/>
    <property type="match status" value="1"/>
</dbReference>
<dbReference type="SMART" id="SM01005">
    <property type="entry name" value="Ala_racemase_C"/>
    <property type="match status" value="1"/>
</dbReference>
<evidence type="ECO:0000256" key="4">
    <source>
        <dbReference type="HAMAP-Rule" id="MF_01201"/>
    </source>
</evidence>